<sequence>MTLRSRPVPFRVVEVGTGAAATGKQGVGTGARRGRLPWSRNSDVDR</sequence>
<protein>
    <submittedName>
        <fullName evidence="2">Uncharacterized protein</fullName>
    </submittedName>
</protein>
<keyword evidence="3" id="KW-1185">Reference proteome</keyword>
<evidence type="ECO:0000313" key="3">
    <source>
        <dbReference type="Proteomes" id="UP000521922"/>
    </source>
</evidence>
<reference evidence="2 3" key="1">
    <citation type="submission" date="2020-07" db="EMBL/GenBank/DDBJ databases">
        <title>Sequencing the genomes of 1000 actinobacteria strains.</title>
        <authorList>
            <person name="Klenk H.-P."/>
        </authorList>
    </citation>
    <scope>NUCLEOTIDE SEQUENCE [LARGE SCALE GENOMIC DNA]</scope>
    <source>
        <strain evidence="2 3">DSM 7487</strain>
    </source>
</reference>
<gene>
    <name evidence="2" type="ORF">BJ968_004480</name>
</gene>
<organism evidence="2 3">
    <name type="scientific">Kineococcus aurantiacus</name>
    <dbReference type="NCBI Taxonomy" id="37633"/>
    <lineage>
        <taxon>Bacteria</taxon>
        <taxon>Bacillati</taxon>
        <taxon>Actinomycetota</taxon>
        <taxon>Actinomycetes</taxon>
        <taxon>Kineosporiales</taxon>
        <taxon>Kineosporiaceae</taxon>
        <taxon>Kineococcus</taxon>
    </lineage>
</organism>
<proteinExistence type="predicted"/>
<feature type="region of interest" description="Disordered" evidence="1">
    <location>
        <begin position="19"/>
        <end position="46"/>
    </location>
</feature>
<comment type="caution">
    <text evidence="2">The sequence shown here is derived from an EMBL/GenBank/DDBJ whole genome shotgun (WGS) entry which is preliminary data.</text>
</comment>
<evidence type="ECO:0000256" key="1">
    <source>
        <dbReference type="SAM" id="MobiDB-lite"/>
    </source>
</evidence>
<evidence type="ECO:0000313" key="2">
    <source>
        <dbReference type="EMBL" id="NYD24940.1"/>
    </source>
</evidence>
<name>A0A7Y9DQI1_9ACTN</name>
<accession>A0A7Y9DQI1</accession>
<dbReference type="Proteomes" id="UP000521922">
    <property type="component" value="Unassembled WGS sequence"/>
</dbReference>
<dbReference type="EMBL" id="JACCBB010000001">
    <property type="protein sequence ID" value="NYD24940.1"/>
    <property type="molecule type" value="Genomic_DNA"/>
</dbReference>
<dbReference type="AlphaFoldDB" id="A0A7Y9DQI1"/>